<accession>A0A9P6NUI4</accession>
<feature type="transmembrane region" description="Helical" evidence="7">
    <location>
        <begin position="315"/>
        <end position="340"/>
    </location>
</feature>
<feature type="compositionally biased region" description="Polar residues" evidence="6">
    <location>
        <begin position="1"/>
        <end position="21"/>
    </location>
</feature>
<dbReference type="InterPro" id="IPR020846">
    <property type="entry name" value="MFS_dom"/>
</dbReference>
<feature type="transmembrane region" description="Helical" evidence="7">
    <location>
        <begin position="113"/>
        <end position="134"/>
    </location>
</feature>
<feature type="transmembrane region" description="Helical" evidence="7">
    <location>
        <begin position="499"/>
        <end position="519"/>
    </location>
</feature>
<dbReference type="PANTHER" id="PTHR42718:SF9">
    <property type="entry name" value="MAJOR FACILITATOR SUPERFAMILY MULTIDRUG TRANSPORTER MFSC"/>
    <property type="match status" value="1"/>
</dbReference>
<dbReference type="PROSITE" id="PS50850">
    <property type="entry name" value="MFS"/>
    <property type="match status" value="1"/>
</dbReference>
<feature type="domain" description="Major facilitator superfamily (MFS) profile" evidence="8">
    <location>
        <begin position="48"/>
        <end position="523"/>
    </location>
</feature>
<feature type="transmembrane region" description="Helical" evidence="7">
    <location>
        <begin position="46"/>
        <end position="66"/>
    </location>
</feature>
<dbReference type="OrthoDB" id="2501115at2759"/>
<dbReference type="InterPro" id="IPR036259">
    <property type="entry name" value="MFS_trans_sf"/>
</dbReference>
<dbReference type="GO" id="GO:0016020">
    <property type="term" value="C:membrane"/>
    <property type="evidence" value="ECO:0007669"/>
    <property type="project" value="UniProtKB-SubCell"/>
</dbReference>
<dbReference type="PANTHER" id="PTHR42718">
    <property type="entry name" value="MAJOR FACILITATOR SUPERFAMILY MULTIDRUG TRANSPORTER MFSC"/>
    <property type="match status" value="1"/>
</dbReference>
<feature type="transmembrane region" description="Helical" evidence="7">
    <location>
        <begin position="352"/>
        <end position="373"/>
    </location>
</feature>
<comment type="caution">
    <text evidence="9">The sequence shown here is derived from an EMBL/GenBank/DDBJ whole genome shotgun (WGS) entry which is preliminary data.</text>
</comment>
<evidence type="ECO:0000256" key="4">
    <source>
        <dbReference type="ARBA" id="ARBA00022989"/>
    </source>
</evidence>
<evidence type="ECO:0000256" key="6">
    <source>
        <dbReference type="SAM" id="MobiDB-lite"/>
    </source>
</evidence>
<feature type="transmembrane region" description="Helical" evidence="7">
    <location>
        <begin position="140"/>
        <end position="161"/>
    </location>
</feature>
<gene>
    <name evidence="9" type="ORF">CROQUDRAFT_73887</name>
</gene>
<dbReference type="EMBL" id="MU167225">
    <property type="protein sequence ID" value="KAG0149735.1"/>
    <property type="molecule type" value="Genomic_DNA"/>
</dbReference>
<dbReference type="SUPFAM" id="SSF103473">
    <property type="entry name" value="MFS general substrate transporter"/>
    <property type="match status" value="1"/>
</dbReference>
<dbReference type="Proteomes" id="UP000886653">
    <property type="component" value="Unassembled WGS sequence"/>
</dbReference>
<keyword evidence="2" id="KW-0813">Transport</keyword>
<sequence>MVTTYTPSLRPSCASTLTDPASPNTNIKSKSSSSESSDPISFVKSVTIISLCVLGFVVNNVSQLAINVILPVIQRDLDIKASNLQWLSSGFSLGYGSVLLLTGRLADLYGHKLFLQIGLFIFAGASLACALAQTSIQLSIFRAIMGLGAATIAPSLIGILGRTFTVGTKMRTAAFAALSAGAPLGAAIGLLVGGFITNGTRPSWRSFFYICLAFSVFVGFCATIIVPADKKRVEGEQKGTVDWFGAGLIVAGLAMLISSLATSSRTGWNRAVVLGPFVTSIIVLLGFVGWETYLERAEGRIDPLVKLSLFKRGCFGAVQCIAGLLWLAFVVANFFLNFYFQDYLHLPLTQTVIRFIPMLIIGLLLNLAVGYLANIWPGQVLMLIGCLGTTISCLLMAIMDPSAIYWTYNFFSISLSVIGPGFVFAVGTLYGARVANKNEQAVAGGIFHTFAQIGSAIGLSIATIVQVEVTQSESMALGFTVGDDLSEAPAPAYLKGLRASFWTCFSSVALATLISALFLRKMGHVRPTNNLIDKQTNLKKVLKVEQV</sequence>
<evidence type="ECO:0000256" key="7">
    <source>
        <dbReference type="SAM" id="Phobius"/>
    </source>
</evidence>
<dbReference type="Gene3D" id="1.20.1250.20">
    <property type="entry name" value="MFS general substrate transporter like domains"/>
    <property type="match status" value="1"/>
</dbReference>
<name>A0A9P6NUI4_9BASI</name>
<feature type="transmembrane region" description="Helical" evidence="7">
    <location>
        <begin position="405"/>
        <end position="430"/>
    </location>
</feature>
<feature type="transmembrane region" description="Helical" evidence="7">
    <location>
        <begin position="442"/>
        <end position="465"/>
    </location>
</feature>
<feature type="compositionally biased region" description="Low complexity" evidence="6">
    <location>
        <begin position="22"/>
        <end position="38"/>
    </location>
</feature>
<keyword evidence="3 7" id="KW-0812">Transmembrane</keyword>
<evidence type="ECO:0000256" key="1">
    <source>
        <dbReference type="ARBA" id="ARBA00004141"/>
    </source>
</evidence>
<proteinExistence type="predicted"/>
<keyword evidence="5 7" id="KW-0472">Membrane</keyword>
<feature type="region of interest" description="Disordered" evidence="6">
    <location>
        <begin position="1"/>
        <end position="38"/>
    </location>
</feature>
<comment type="subcellular location">
    <subcellularLocation>
        <location evidence="1">Membrane</location>
        <topology evidence="1">Multi-pass membrane protein</topology>
    </subcellularLocation>
</comment>
<evidence type="ECO:0000256" key="5">
    <source>
        <dbReference type="ARBA" id="ARBA00023136"/>
    </source>
</evidence>
<dbReference type="AlphaFoldDB" id="A0A9P6NUI4"/>
<evidence type="ECO:0000256" key="2">
    <source>
        <dbReference type="ARBA" id="ARBA00022448"/>
    </source>
</evidence>
<feature type="transmembrane region" description="Helical" evidence="7">
    <location>
        <begin position="380"/>
        <end position="399"/>
    </location>
</feature>
<dbReference type="Gene3D" id="1.20.1720.10">
    <property type="entry name" value="Multidrug resistance protein D"/>
    <property type="match status" value="1"/>
</dbReference>
<evidence type="ECO:0000259" key="8">
    <source>
        <dbReference type="PROSITE" id="PS50850"/>
    </source>
</evidence>
<dbReference type="InterPro" id="IPR011701">
    <property type="entry name" value="MFS"/>
</dbReference>
<feature type="transmembrane region" description="Helical" evidence="7">
    <location>
        <begin position="173"/>
        <end position="195"/>
    </location>
</feature>
<evidence type="ECO:0000313" key="9">
    <source>
        <dbReference type="EMBL" id="KAG0149735.1"/>
    </source>
</evidence>
<keyword evidence="4 7" id="KW-1133">Transmembrane helix</keyword>
<feature type="transmembrane region" description="Helical" evidence="7">
    <location>
        <begin position="207"/>
        <end position="228"/>
    </location>
</feature>
<keyword evidence="10" id="KW-1185">Reference proteome</keyword>
<dbReference type="Pfam" id="PF07690">
    <property type="entry name" value="MFS_1"/>
    <property type="match status" value="1"/>
</dbReference>
<evidence type="ECO:0000256" key="3">
    <source>
        <dbReference type="ARBA" id="ARBA00022692"/>
    </source>
</evidence>
<evidence type="ECO:0000313" key="10">
    <source>
        <dbReference type="Proteomes" id="UP000886653"/>
    </source>
</evidence>
<feature type="transmembrane region" description="Helical" evidence="7">
    <location>
        <begin position="273"/>
        <end position="294"/>
    </location>
</feature>
<feature type="transmembrane region" description="Helical" evidence="7">
    <location>
        <begin position="86"/>
        <end position="106"/>
    </location>
</feature>
<organism evidence="9 10">
    <name type="scientific">Cronartium quercuum f. sp. fusiforme G11</name>
    <dbReference type="NCBI Taxonomy" id="708437"/>
    <lineage>
        <taxon>Eukaryota</taxon>
        <taxon>Fungi</taxon>
        <taxon>Dikarya</taxon>
        <taxon>Basidiomycota</taxon>
        <taxon>Pucciniomycotina</taxon>
        <taxon>Pucciniomycetes</taxon>
        <taxon>Pucciniales</taxon>
        <taxon>Coleosporiaceae</taxon>
        <taxon>Cronartium</taxon>
    </lineage>
</organism>
<feature type="transmembrane region" description="Helical" evidence="7">
    <location>
        <begin position="240"/>
        <end position="261"/>
    </location>
</feature>
<dbReference type="GO" id="GO:0022857">
    <property type="term" value="F:transmembrane transporter activity"/>
    <property type="evidence" value="ECO:0007669"/>
    <property type="project" value="InterPro"/>
</dbReference>
<reference evidence="9" key="1">
    <citation type="submission" date="2013-11" db="EMBL/GenBank/DDBJ databases">
        <title>Genome sequence of the fusiform rust pathogen reveals effectors for host alternation and coevolution with pine.</title>
        <authorList>
            <consortium name="DOE Joint Genome Institute"/>
            <person name="Smith K."/>
            <person name="Pendleton A."/>
            <person name="Kubisiak T."/>
            <person name="Anderson C."/>
            <person name="Salamov A."/>
            <person name="Aerts A."/>
            <person name="Riley R."/>
            <person name="Clum A."/>
            <person name="Lindquist E."/>
            <person name="Ence D."/>
            <person name="Campbell M."/>
            <person name="Kronenberg Z."/>
            <person name="Feau N."/>
            <person name="Dhillon B."/>
            <person name="Hamelin R."/>
            <person name="Burleigh J."/>
            <person name="Smith J."/>
            <person name="Yandell M."/>
            <person name="Nelson C."/>
            <person name="Grigoriev I."/>
            <person name="Davis J."/>
        </authorList>
    </citation>
    <scope>NUCLEOTIDE SEQUENCE</scope>
    <source>
        <strain evidence="9">G11</strain>
    </source>
</reference>
<protein>
    <recommendedName>
        <fullName evidence="8">Major facilitator superfamily (MFS) profile domain-containing protein</fullName>
    </recommendedName>
</protein>